<feature type="compositionally biased region" description="Basic and acidic residues" evidence="1">
    <location>
        <begin position="121"/>
        <end position="135"/>
    </location>
</feature>
<organism evidence="2">
    <name type="scientific">Tanacetum cinerariifolium</name>
    <name type="common">Dalmatian daisy</name>
    <name type="synonym">Chrysanthemum cinerariifolium</name>
    <dbReference type="NCBI Taxonomy" id="118510"/>
    <lineage>
        <taxon>Eukaryota</taxon>
        <taxon>Viridiplantae</taxon>
        <taxon>Streptophyta</taxon>
        <taxon>Embryophyta</taxon>
        <taxon>Tracheophyta</taxon>
        <taxon>Spermatophyta</taxon>
        <taxon>Magnoliopsida</taxon>
        <taxon>eudicotyledons</taxon>
        <taxon>Gunneridae</taxon>
        <taxon>Pentapetalae</taxon>
        <taxon>asterids</taxon>
        <taxon>campanulids</taxon>
        <taxon>Asterales</taxon>
        <taxon>Asteraceae</taxon>
        <taxon>Asteroideae</taxon>
        <taxon>Anthemideae</taxon>
        <taxon>Anthemidinae</taxon>
        <taxon>Tanacetum</taxon>
    </lineage>
</organism>
<gene>
    <name evidence="2" type="ORF">Tci_056965</name>
</gene>
<name>A0A6L2NHF5_TANCI</name>
<feature type="region of interest" description="Disordered" evidence="1">
    <location>
        <begin position="1"/>
        <end position="62"/>
    </location>
</feature>
<dbReference type="AlphaFoldDB" id="A0A6L2NHF5"/>
<evidence type="ECO:0000256" key="1">
    <source>
        <dbReference type="SAM" id="MobiDB-lite"/>
    </source>
</evidence>
<accession>A0A6L2NHF5</accession>
<dbReference type="EMBL" id="BKCJ010009011">
    <property type="protein sequence ID" value="GEU84987.1"/>
    <property type="molecule type" value="Genomic_DNA"/>
</dbReference>
<protein>
    <submittedName>
        <fullName evidence="2">Uncharacterized protein</fullName>
    </submittedName>
</protein>
<feature type="region of interest" description="Disordered" evidence="1">
    <location>
        <begin position="121"/>
        <end position="149"/>
    </location>
</feature>
<reference evidence="2" key="1">
    <citation type="journal article" date="2019" name="Sci. Rep.">
        <title>Draft genome of Tanacetum cinerariifolium, the natural source of mosquito coil.</title>
        <authorList>
            <person name="Yamashiro T."/>
            <person name="Shiraishi A."/>
            <person name="Satake H."/>
            <person name="Nakayama K."/>
        </authorList>
    </citation>
    <scope>NUCLEOTIDE SEQUENCE</scope>
</reference>
<comment type="caution">
    <text evidence="2">The sequence shown here is derived from an EMBL/GenBank/DDBJ whole genome shotgun (WGS) entry which is preliminary data.</text>
</comment>
<proteinExistence type="predicted"/>
<evidence type="ECO:0000313" key="2">
    <source>
        <dbReference type="EMBL" id="GEU84987.1"/>
    </source>
</evidence>
<sequence length="353" mass="40276">MKGGSRSTYYKAKNKGKEAGEDQQEDVSNQRRIIDELDKDEGDVLMNEKEETEEVRDNTDDAQVKGRQTDIYQIDMDHAAKVLISVAAVVPTVTVAPVKVVIPSTKQKRGVVIWDPEDKSSAKTLTETKSKDKGKAQKAAKRRRLNEEAKDVEELKRHLEIMHDEDDNVYTEATLLAMKVPIVDYQIILLNNKPRYKIIRADGTHQLTTQIILLVERRYPLSKFTLEQMLNVVRLQVEEQTVSFGVDAAMELKEKHQMFTTTGKDISAARQKWCCWILLLDSAAEMFNAAKSSKDLRGINVDETKVNAIRDWSSLKIFLEVRNNKVVDAFQEEYELQCGKPLDEEAKQVTYVV</sequence>